<gene>
    <name evidence="2" type="ORF">K466DRAFT_604311</name>
</gene>
<dbReference type="EMBL" id="ML211574">
    <property type="protein sequence ID" value="TFK81676.1"/>
    <property type="molecule type" value="Genomic_DNA"/>
</dbReference>
<accession>A0A5C3NW33</accession>
<keyword evidence="3" id="KW-1185">Reference proteome</keyword>
<dbReference type="Proteomes" id="UP000308197">
    <property type="component" value="Unassembled WGS sequence"/>
</dbReference>
<name>A0A5C3NW33_9APHY</name>
<feature type="compositionally biased region" description="Acidic residues" evidence="1">
    <location>
        <begin position="162"/>
        <end position="173"/>
    </location>
</feature>
<dbReference type="AlphaFoldDB" id="A0A5C3NW33"/>
<organism evidence="2 3">
    <name type="scientific">Polyporus arcularius HHB13444</name>
    <dbReference type="NCBI Taxonomy" id="1314778"/>
    <lineage>
        <taxon>Eukaryota</taxon>
        <taxon>Fungi</taxon>
        <taxon>Dikarya</taxon>
        <taxon>Basidiomycota</taxon>
        <taxon>Agaricomycotina</taxon>
        <taxon>Agaricomycetes</taxon>
        <taxon>Polyporales</taxon>
        <taxon>Polyporaceae</taxon>
        <taxon>Polyporus</taxon>
    </lineage>
</organism>
<evidence type="ECO:0000256" key="1">
    <source>
        <dbReference type="SAM" id="MobiDB-lite"/>
    </source>
</evidence>
<sequence>MDEFAAIVLLRELVRIPLHSVLEGFHRMLLMDIQLRSIEDVVRPHVRWIEVTVPSPRQHTAHPAHHRVIERPGVVLHVPPNVLHEPLIVVVDRLRGVNLRFPFLLSISFYEVLLRGRPRLRVNVDSSVLGNSSFAYGDATSMVDLYGTSEVAAHRGCGDSTMDSEDESSDDEGSTVQAASVDCSDDM</sequence>
<evidence type="ECO:0000313" key="2">
    <source>
        <dbReference type="EMBL" id="TFK81676.1"/>
    </source>
</evidence>
<protein>
    <submittedName>
        <fullName evidence="2">Uncharacterized protein</fullName>
    </submittedName>
</protein>
<proteinExistence type="predicted"/>
<evidence type="ECO:0000313" key="3">
    <source>
        <dbReference type="Proteomes" id="UP000308197"/>
    </source>
</evidence>
<feature type="region of interest" description="Disordered" evidence="1">
    <location>
        <begin position="156"/>
        <end position="187"/>
    </location>
</feature>
<dbReference type="InParanoid" id="A0A5C3NW33"/>
<reference evidence="2 3" key="1">
    <citation type="journal article" date="2019" name="Nat. Ecol. Evol.">
        <title>Megaphylogeny resolves global patterns of mushroom evolution.</title>
        <authorList>
            <person name="Varga T."/>
            <person name="Krizsan K."/>
            <person name="Foldi C."/>
            <person name="Dima B."/>
            <person name="Sanchez-Garcia M."/>
            <person name="Sanchez-Ramirez S."/>
            <person name="Szollosi G.J."/>
            <person name="Szarkandi J.G."/>
            <person name="Papp V."/>
            <person name="Albert L."/>
            <person name="Andreopoulos W."/>
            <person name="Angelini C."/>
            <person name="Antonin V."/>
            <person name="Barry K.W."/>
            <person name="Bougher N.L."/>
            <person name="Buchanan P."/>
            <person name="Buyck B."/>
            <person name="Bense V."/>
            <person name="Catcheside P."/>
            <person name="Chovatia M."/>
            <person name="Cooper J."/>
            <person name="Damon W."/>
            <person name="Desjardin D."/>
            <person name="Finy P."/>
            <person name="Geml J."/>
            <person name="Haridas S."/>
            <person name="Hughes K."/>
            <person name="Justo A."/>
            <person name="Karasinski D."/>
            <person name="Kautmanova I."/>
            <person name="Kiss B."/>
            <person name="Kocsube S."/>
            <person name="Kotiranta H."/>
            <person name="LaButti K.M."/>
            <person name="Lechner B.E."/>
            <person name="Liimatainen K."/>
            <person name="Lipzen A."/>
            <person name="Lukacs Z."/>
            <person name="Mihaltcheva S."/>
            <person name="Morgado L.N."/>
            <person name="Niskanen T."/>
            <person name="Noordeloos M.E."/>
            <person name="Ohm R.A."/>
            <person name="Ortiz-Santana B."/>
            <person name="Ovrebo C."/>
            <person name="Racz N."/>
            <person name="Riley R."/>
            <person name="Savchenko A."/>
            <person name="Shiryaev A."/>
            <person name="Soop K."/>
            <person name="Spirin V."/>
            <person name="Szebenyi C."/>
            <person name="Tomsovsky M."/>
            <person name="Tulloss R.E."/>
            <person name="Uehling J."/>
            <person name="Grigoriev I.V."/>
            <person name="Vagvolgyi C."/>
            <person name="Papp T."/>
            <person name="Martin F.M."/>
            <person name="Miettinen O."/>
            <person name="Hibbett D.S."/>
            <person name="Nagy L.G."/>
        </authorList>
    </citation>
    <scope>NUCLEOTIDE SEQUENCE [LARGE SCALE GENOMIC DNA]</scope>
    <source>
        <strain evidence="2 3">HHB13444</strain>
    </source>
</reference>